<protein>
    <submittedName>
        <fullName evidence="2">Uncharacterized protein</fullName>
    </submittedName>
</protein>
<proteinExistence type="predicted"/>
<organism evidence="2 3">
    <name type="scientific">Pantoea phage vB_PagM_AAM37</name>
    <dbReference type="NCBI Taxonomy" id="2588093"/>
    <lineage>
        <taxon>Viruses</taxon>
        <taxon>Duplodnaviria</taxon>
        <taxon>Heunggongvirae</taxon>
        <taxon>Uroviricota</taxon>
        <taxon>Caudoviricetes</taxon>
        <taxon>Dibbivirus</taxon>
        <taxon>Dibbivirus AAM37</taxon>
    </lineage>
</organism>
<sequence length="41" mass="4699">MDDFDLDHLVDIEEAERKAAEVADRKPEFEDDEGDCEGCKI</sequence>
<feature type="compositionally biased region" description="Acidic residues" evidence="1">
    <location>
        <begin position="29"/>
        <end position="41"/>
    </location>
</feature>
<name>A0A513ZY92_9CAUD</name>
<gene>
    <name evidence="2" type="ORF">AAM37_gp02</name>
</gene>
<dbReference type="Proteomes" id="UP000317930">
    <property type="component" value="Segment"/>
</dbReference>
<keyword evidence="3" id="KW-1185">Reference proteome</keyword>
<feature type="region of interest" description="Disordered" evidence="1">
    <location>
        <begin position="21"/>
        <end position="41"/>
    </location>
</feature>
<evidence type="ECO:0000313" key="2">
    <source>
        <dbReference type="EMBL" id="QDH45673.1"/>
    </source>
</evidence>
<evidence type="ECO:0000256" key="1">
    <source>
        <dbReference type="SAM" id="MobiDB-lite"/>
    </source>
</evidence>
<accession>A0A513ZY92</accession>
<reference evidence="2 3" key="1">
    <citation type="submission" date="2019-04" db="EMBL/GenBank/DDBJ databases">
        <title>Complete genome sequence of Pantoea sp. infecting bacteriophage vB_PagM_AAM37.</title>
        <authorList>
            <person name="Truncaite L."/>
            <person name="Simoliuniene M."/>
            <person name="Zajanckauskaite A."/>
            <person name="Meskys R."/>
            <person name="Simoliunas E."/>
        </authorList>
    </citation>
    <scope>NUCLEOTIDE SEQUENCE [LARGE SCALE GENOMIC DNA]</scope>
    <source>
        <strain evidence="2">AAM37</strain>
    </source>
</reference>
<evidence type="ECO:0000313" key="3">
    <source>
        <dbReference type="Proteomes" id="UP000317930"/>
    </source>
</evidence>
<dbReference type="EMBL" id="MK798143">
    <property type="protein sequence ID" value="QDH45673.1"/>
    <property type="molecule type" value="Genomic_DNA"/>
</dbReference>